<accession>A0A1A9UU61</accession>
<keyword evidence="4 10" id="KW-1133">Transmembrane helix</keyword>
<organism evidence="12 13">
    <name type="scientific">Glossina austeni</name>
    <name type="common">Savannah tsetse fly</name>
    <dbReference type="NCBI Taxonomy" id="7395"/>
    <lineage>
        <taxon>Eukaryota</taxon>
        <taxon>Metazoa</taxon>
        <taxon>Ecdysozoa</taxon>
        <taxon>Arthropoda</taxon>
        <taxon>Hexapoda</taxon>
        <taxon>Insecta</taxon>
        <taxon>Pterygota</taxon>
        <taxon>Neoptera</taxon>
        <taxon>Endopterygota</taxon>
        <taxon>Diptera</taxon>
        <taxon>Brachycera</taxon>
        <taxon>Muscomorpha</taxon>
        <taxon>Hippoboscoidea</taxon>
        <taxon>Glossinidae</taxon>
        <taxon>Glossina</taxon>
    </lineage>
</organism>
<feature type="domain" description="Potassium channel" evidence="11">
    <location>
        <begin position="187"/>
        <end position="267"/>
    </location>
</feature>
<dbReference type="SUPFAM" id="SSF81324">
    <property type="entry name" value="Voltage-gated potassium channels"/>
    <property type="match status" value="2"/>
</dbReference>
<keyword evidence="13" id="KW-1185">Reference proteome</keyword>
<keyword evidence="7 8" id="KW-0407">Ion channel</keyword>
<feature type="compositionally biased region" description="Polar residues" evidence="9">
    <location>
        <begin position="962"/>
        <end position="980"/>
    </location>
</feature>
<evidence type="ECO:0000313" key="12">
    <source>
        <dbReference type="EnsemblMetazoa" id="GAUT015366-PA"/>
    </source>
</evidence>
<feature type="transmembrane region" description="Helical" evidence="10">
    <location>
        <begin position="6"/>
        <end position="28"/>
    </location>
</feature>
<reference evidence="12" key="1">
    <citation type="submission" date="2020-05" db="UniProtKB">
        <authorList>
            <consortium name="EnsemblMetazoa"/>
        </authorList>
    </citation>
    <scope>IDENTIFICATION</scope>
    <source>
        <strain evidence="12">TTRI</strain>
    </source>
</reference>
<evidence type="ECO:0000256" key="4">
    <source>
        <dbReference type="ARBA" id="ARBA00022989"/>
    </source>
</evidence>
<dbReference type="VEuPathDB" id="VectorBase:GAUT015366"/>
<evidence type="ECO:0000259" key="11">
    <source>
        <dbReference type="Pfam" id="PF07885"/>
    </source>
</evidence>
<feature type="region of interest" description="Disordered" evidence="9">
    <location>
        <begin position="809"/>
        <end position="910"/>
    </location>
</feature>
<dbReference type="Gene3D" id="1.10.287.70">
    <property type="match status" value="1"/>
</dbReference>
<evidence type="ECO:0000256" key="6">
    <source>
        <dbReference type="ARBA" id="ARBA00023136"/>
    </source>
</evidence>
<keyword evidence="6 10" id="KW-0472">Membrane</keyword>
<dbReference type="EnsemblMetazoa" id="GAUT015366-RA">
    <property type="protein sequence ID" value="GAUT015366-PA"/>
    <property type="gene ID" value="GAUT015366"/>
</dbReference>
<keyword evidence="2 8" id="KW-0813">Transport</keyword>
<evidence type="ECO:0000256" key="2">
    <source>
        <dbReference type="ARBA" id="ARBA00022448"/>
    </source>
</evidence>
<proteinExistence type="inferred from homology"/>
<dbReference type="FunFam" id="1.10.287.70:FF:000210">
    <property type="entry name" value="Open rectifier potassium channel protein 1"/>
    <property type="match status" value="1"/>
</dbReference>
<feature type="transmembrane region" description="Helical" evidence="10">
    <location>
        <begin position="125"/>
        <end position="147"/>
    </location>
</feature>
<dbReference type="GO" id="GO:0015271">
    <property type="term" value="F:outward rectifier potassium channel activity"/>
    <property type="evidence" value="ECO:0007669"/>
    <property type="project" value="TreeGrafter"/>
</dbReference>
<evidence type="ECO:0000313" key="13">
    <source>
        <dbReference type="Proteomes" id="UP000078200"/>
    </source>
</evidence>
<keyword evidence="3 8" id="KW-0812">Transmembrane</keyword>
<feature type="transmembrane region" description="Helical" evidence="10">
    <location>
        <begin position="209"/>
        <end position="227"/>
    </location>
</feature>
<feature type="transmembrane region" description="Helical" evidence="10">
    <location>
        <begin position="92"/>
        <end position="113"/>
    </location>
</feature>
<dbReference type="GO" id="GO:0005886">
    <property type="term" value="C:plasma membrane"/>
    <property type="evidence" value="ECO:0007669"/>
    <property type="project" value="TreeGrafter"/>
</dbReference>
<dbReference type="PANTHER" id="PTHR11003:SF331">
    <property type="entry name" value="OPEN RECTIFIER POTASSIUM CHANNEL PROTEIN 1"/>
    <property type="match status" value="1"/>
</dbReference>
<dbReference type="InterPro" id="IPR003280">
    <property type="entry name" value="2pore_dom_K_chnl"/>
</dbReference>
<dbReference type="Proteomes" id="UP000078200">
    <property type="component" value="Unassembled WGS sequence"/>
</dbReference>
<feature type="domain" description="Potassium channel" evidence="11">
    <location>
        <begin position="90"/>
        <end position="146"/>
    </location>
</feature>
<dbReference type="GO" id="GO:0022841">
    <property type="term" value="F:potassium ion leak channel activity"/>
    <property type="evidence" value="ECO:0007669"/>
    <property type="project" value="TreeGrafter"/>
</dbReference>
<dbReference type="STRING" id="7395.A0A1A9UU61"/>
<dbReference type="AlphaFoldDB" id="A0A1A9UU61"/>
<protein>
    <recommendedName>
        <fullName evidence="11">Potassium channel domain-containing protein</fullName>
    </recommendedName>
</protein>
<feature type="transmembrane region" description="Helical" evidence="10">
    <location>
        <begin position="168"/>
        <end position="197"/>
    </location>
</feature>
<evidence type="ECO:0000256" key="5">
    <source>
        <dbReference type="ARBA" id="ARBA00023065"/>
    </source>
</evidence>
<evidence type="ECO:0000256" key="3">
    <source>
        <dbReference type="ARBA" id="ARBA00022692"/>
    </source>
</evidence>
<dbReference type="PANTHER" id="PTHR11003">
    <property type="entry name" value="POTASSIUM CHANNEL, SUBFAMILY K"/>
    <property type="match status" value="1"/>
</dbReference>
<evidence type="ECO:0000256" key="10">
    <source>
        <dbReference type="SAM" id="Phobius"/>
    </source>
</evidence>
<feature type="region of interest" description="Disordered" evidence="9">
    <location>
        <begin position="944"/>
        <end position="998"/>
    </location>
</feature>
<comment type="similarity">
    <text evidence="8">Belongs to the two pore domain potassium channel (TC 1.A.1.8) family.</text>
</comment>
<comment type="subcellular location">
    <subcellularLocation>
        <location evidence="1">Membrane</location>
        <topology evidence="1">Multi-pass membrane protein</topology>
    </subcellularLocation>
</comment>
<feature type="transmembrane region" description="Helical" evidence="10">
    <location>
        <begin position="239"/>
        <end position="266"/>
    </location>
</feature>
<sequence>MMSPKRWILLLIFYISYLMFGASIYYHIEHGLEKQQRAAELKERIDIHEYLLDQLADRNTSTKNTILKRISDYCDKPVTDYRDDKYEIPYTWTFYHSFFFAFTVCSTVGYGNIAPTTTLGRMIMIAYSVIGIPVNSILFAGLGEYFGRVFQSIYHRYKKYKMSTDIHYVPPQLSLITTILIALVPGITMFLLIPSWVFSYFEDWPYSLAFYYAYVTTTTIGFGDYVPTFQPQQHREFGIWFVVYQIFIIVWFIFSLGYLLMIMTFITRGLRSKKLAHLEQQLSSNIKATQHRIWNGVTKDISAIRRIFNELYLLKFKPVYTKGNEPHCLNRSISCPDLTIYRMEPISEYARKRAFSECYDGTEARTDGTPFSLHANSDTELNKIDRQKSFETAEAFRQTTSLLAKVVNALAAIAPPTLPTVYDGDANNVHNYYHGFTDSQILASEWPWNGDLPRQRERACSECNTDRKWQKNLHNIAKDHNEWTWSGDNNQIQEAINIRYRQKDQYQHLYPNSFGQVPLNYIVNMEGEETARKTRSKKFSIPDGIRKLFPFRKRALTADFERPENNVNVRERKISTISVPEAIPHCTSDLNYYSTVTANASPTYFINGKLLHSSNLYPSASSLCSKLSLTDNRITDQNDQTTIDFPGATRLKRHKKESSTLIGEKSDKFGLMQTERRCSVLSNNYDRSGNVLSNTTRRHNSVFPTNFEGSRRPSIFSATSQEDREVLENTTLADLIRVLEVMHTQAILGEAADSLSTASARGDNEGKKKRKIGSVGLDITPMFPFFPNDSDKTLSATAVNRLYARRSTVVGTLSQSPQQSITSNSSISNIITRRRQSQNTQILESPPPVYTETSDKDAQSSASTLASRFKRRFSIRPTALQIPPGKAPPPESKESSELQQQQQQQQQMPLAIAGANASAQLLLQPTQNVLQKRLSLKPSPLAQMNTVNINPSGPADNVRTLPRNTTSTHSPLSRIVQISQAKRKSSMTDEFGTRWPDK</sequence>
<evidence type="ECO:0000256" key="7">
    <source>
        <dbReference type="ARBA" id="ARBA00023303"/>
    </source>
</evidence>
<dbReference type="InterPro" id="IPR013099">
    <property type="entry name" value="K_chnl_dom"/>
</dbReference>
<evidence type="ECO:0000256" key="8">
    <source>
        <dbReference type="RuleBase" id="RU003857"/>
    </source>
</evidence>
<keyword evidence="5 8" id="KW-0406">Ion transport</keyword>
<name>A0A1A9UU61_GLOAU</name>
<dbReference type="Pfam" id="PF07885">
    <property type="entry name" value="Ion_trans_2"/>
    <property type="match status" value="2"/>
</dbReference>
<feature type="compositionally biased region" description="Low complexity" evidence="9">
    <location>
        <begin position="814"/>
        <end position="831"/>
    </location>
</feature>
<dbReference type="GO" id="GO:0030322">
    <property type="term" value="P:stabilization of membrane potential"/>
    <property type="evidence" value="ECO:0007669"/>
    <property type="project" value="TreeGrafter"/>
</dbReference>
<evidence type="ECO:0000256" key="1">
    <source>
        <dbReference type="ARBA" id="ARBA00004141"/>
    </source>
</evidence>
<dbReference type="PRINTS" id="PR01333">
    <property type="entry name" value="2POREKCHANEL"/>
</dbReference>
<evidence type="ECO:0000256" key="9">
    <source>
        <dbReference type="SAM" id="MobiDB-lite"/>
    </source>
</evidence>